<dbReference type="InterPro" id="IPR037448">
    <property type="entry name" value="Zig-8"/>
</dbReference>
<dbReference type="InterPro" id="IPR003598">
    <property type="entry name" value="Ig_sub2"/>
</dbReference>
<organism evidence="3 4">
    <name type="scientific">Rhynchophorus ferrugineus</name>
    <name type="common">Red palm weevil</name>
    <name type="synonym">Curculio ferrugineus</name>
    <dbReference type="NCBI Taxonomy" id="354439"/>
    <lineage>
        <taxon>Eukaryota</taxon>
        <taxon>Metazoa</taxon>
        <taxon>Ecdysozoa</taxon>
        <taxon>Arthropoda</taxon>
        <taxon>Hexapoda</taxon>
        <taxon>Insecta</taxon>
        <taxon>Pterygota</taxon>
        <taxon>Neoptera</taxon>
        <taxon>Endopterygota</taxon>
        <taxon>Coleoptera</taxon>
        <taxon>Polyphaga</taxon>
        <taxon>Cucujiformia</taxon>
        <taxon>Curculionidae</taxon>
        <taxon>Dryophthorinae</taxon>
        <taxon>Rhynchophorus</taxon>
    </lineage>
</organism>
<dbReference type="PANTHER" id="PTHR23279:SF2">
    <property type="entry name" value="DEFECTIVE PROBOSCIS EXTENSION RESPONSE 19, ISOFORM A"/>
    <property type="match status" value="1"/>
</dbReference>
<keyword evidence="4" id="KW-1185">Reference proteome</keyword>
<dbReference type="EMBL" id="JAACXV010000065">
    <property type="protein sequence ID" value="KAF7284904.1"/>
    <property type="molecule type" value="Genomic_DNA"/>
</dbReference>
<evidence type="ECO:0000259" key="2">
    <source>
        <dbReference type="PROSITE" id="PS50835"/>
    </source>
</evidence>
<dbReference type="InterPro" id="IPR003599">
    <property type="entry name" value="Ig_sub"/>
</dbReference>
<dbReference type="InterPro" id="IPR036179">
    <property type="entry name" value="Ig-like_dom_sf"/>
</dbReference>
<dbReference type="PROSITE" id="PS50835">
    <property type="entry name" value="IG_LIKE"/>
    <property type="match status" value="1"/>
</dbReference>
<evidence type="ECO:0000256" key="1">
    <source>
        <dbReference type="SAM" id="SignalP"/>
    </source>
</evidence>
<gene>
    <name evidence="3" type="ORF">GWI33_017385</name>
</gene>
<keyword evidence="1" id="KW-0732">Signal</keyword>
<dbReference type="AlphaFoldDB" id="A0A834IPD8"/>
<comment type="caution">
    <text evidence="3">The sequence shown here is derived from an EMBL/GenBank/DDBJ whole genome shotgun (WGS) entry which is preliminary data.</text>
</comment>
<dbReference type="PANTHER" id="PTHR23279">
    <property type="entry name" value="DEFECTIVE PROBOSCIS EXTENSION RESPONSE DPR -RELATED"/>
    <property type="match status" value="1"/>
</dbReference>
<dbReference type="SMART" id="SM00408">
    <property type="entry name" value="IGc2"/>
    <property type="match status" value="1"/>
</dbReference>
<evidence type="ECO:0000313" key="4">
    <source>
        <dbReference type="Proteomes" id="UP000625711"/>
    </source>
</evidence>
<dbReference type="GO" id="GO:0032589">
    <property type="term" value="C:neuron projection membrane"/>
    <property type="evidence" value="ECO:0007669"/>
    <property type="project" value="TreeGrafter"/>
</dbReference>
<evidence type="ECO:0000313" key="3">
    <source>
        <dbReference type="EMBL" id="KAF7284904.1"/>
    </source>
</evidence>
<dbReference type="SUPFAM" id="SSF48726">
    <property type="entry name" value="Immunoglobulin"/>
    <property type="match status" value="1"/>
</dbReference>
<feature type="signal peptide" evidence="1">
    <location>
        <begin position="1"/>
        <end position="21"/>
    </location>
</feature>
<dbReference type="SMART" id="SM00406">
    <property type="entry name" value="IGv"/>
    <property type="match status" value="1"/>
</dbReference>
<dbReference type="InterPro" id="IPR013783">
    <property type="entry name" value="Ig-like_fold"/>
</dbReference>
<feature type="domain" description="Ig-like" evidence="2">
    <location>
        <begin position="81"/>
        <end position="169"/>
    </location>
</feature>
<protein>
    <recommendedName>
        <fullName evidence="2">Ig-like domain-containing protein</fullName>
    </recommendedName>
</protein>
<dbReference type="GO" id="GO:0050808">
    <property type="term" value="P:synapse organization"/>
    <property type="evidence" value="ECO:0007669"/>
    <property type="project" value="TreeGrafter"/>
</dbReference>
<dbReference type="InterPro" id="IPR007110">
    <property type="entry name" value="Ig-like_dom"/>
</dbReference>
<reference evidence="3" key="1">
    <citation type="submission" date="2020-08" db="EMBL/GenBank/DDBJ databases">
        <title>Genome sequencing and assembly of the red palm weevil Rhynchophorus ferrugineus.</title>
        <authorList>
            <person name="Dias G.B."/>
            <person name="Bergman C.M."/>
            <person name="Manee M."/>
        </authorList>
    </citation>
    <scope>NUCLEOTIDE SEQUENCE</scope>
    <source>
        <strain evidence="3">AA-2017</strain>
        <tissue evidence="3">Whole larva</tissue>
    </source>
</reference>
<dbReference type="SMART" id="SM00409">
    <property type="entry name" value="IG"/>
    <property type="match status" value="1"/>
</dbReference>
<proteinExistence type="predicted"/>
<feature type="chain" id="PRO_5032979189" description="Ig-like domain-containing protein" evidence="1">
    <location>
        <begin position="22"/>
        <end position="184"/>
    </location>
</feature>
<dbReference type="InterPro" id="IPR013106">
    <property type="entry name" value="Ig_V-set"/>
</dbReference>
<dbReference type="Gene3D" id="2.60.40.10">
    <property type="entry name" value="Immunoglobulins"/>
    <property type="match status" value="1"/>
</dbReference>
<sequence>MRRSVIVFTVVLVFSVCEALAVDDEDYFTDYISDNTKGNIRSVRSYPVRKKDHSSANSLVKSGQDGLFLTQNLSTVVAQMGGTAKLPCLIRKFNNVVVSWIRKNDSPPTILTVGLSTYIADERFLVEHARHLQNWGLVIKHVQLSDAGTYECQVSTHPTTSIFIDLKVTGIFTTPESLYGYKHY</sequence>
<name>A0A834IPD8_RHYFE</name>
<dbReference type="CDD" id="cd00096">
    <property type="entry name" value="Ig"/>
    <property type="match status" value="1"/>
</dbReference>
<accession>A0A834IPD8</accession>
<dbReference type="Proteomes" id="UP000625711">
    <property type="component" value="Unassembled WGS sequence"/>
</dbReference>
<dbReference type="OrthoDB" id="190835at2759"/>
<dbReference type="Pfam" id="PF07686">
    <property type="entry name" value="V-set"/>
    <property type="match status" value="1"/>
</dbReference>